<evidence type="ECO:0000256" key="1">
    <source>
        <dbReference type="ARBA" id="ARBA00004167"/>
    </source>
</evidence>
<evidence type="ECO:0000256" key="5">
    <source>
        <dbReference type="ARBA" id="ARBA00022692"/>
    </source>
</evidence>
<dbReference type="PANTHER" id="PTHR21461:SF69">
    <property type="entry name" value="GLYCOSYLTRANSFERASE FAMILY 92 PROTEIN"/>
    <property type="match status" value="1"/>
</dbReference>
<keyword evidence="6" id="KW-1133">Transmembrane helix</keyword>
<keyword evidence="9" id="KW-1185">Reference proteome</keyword>
<accession>A0A238FHC9</accession>
<sequence>MIRNSHLRIVIVSFATALVLLTLFNSFLFGDHNGSFLPSSLSSRAGTAIRRNVIVFDTSGPPELQNDNDASITERKLVAGEMNRTSPHTFAVCAMILDEAPFLEEWIVYHAAMGVEHFYLYDQGNDTETIDVIAPMADRGLVTLHRVLNQSREFMFQTLLLRKCFDDYGATSEWLAHFDIDEFLVHKPEPYEKPAAELGWPKETILRRMFNQEPFRTAAGVHVSRHNFINLAIETLTADQLVVQSHLYRRRLPSLARGDNNESVEAYLFTKSFAHSGYSSTSVAIIDSHRMEVRAPLDSQPQLAPPSEMYFNPVGDPVEALPNGRYDGKMVTDYTRLYLNHYMSRSRDECAQKARRRQECCPLSWRAKVGESWCDSTSFYVPKGSWNQPGQRWILDTLRFDPFAAQSFFGVMSERILKHWREEGIGHAWIRTADEWEQVSKRAMEKLVVIE</sequence>
<evidence type="ECO:0000256" key="2">
    <source>
        <dbReference type="ARBA" id="ARBA00007647"/>
    </source>
</evidence>
<gene>
    <name evidence="8" type="ORF">BQ2448_3119</name>
</gene>
<evidence type="ECO:0000313" key="9">
    <source>
        <dbReference type="Proteomes" id="UP000198372"/>
    </source>
</evidence>
<dbReference type="OrthoDB" id="2526284at2759"/>
<dbReference type="PANTHER" id="PTHR21461">
    <property type="entry name" value="GLYCOSYLTRANSFERASE FAMILY 92 PROTEIN"/>
    <property type="match status" value="1"/>
</dbReference>
<protein>
    <submittedName>
        <fullName evidence="8">BQ2448_3119 protein</fullName>
    </submittedName>
</protein>
<dbReference type="GO" id="GO:0016757">
    <property type="term" value="F:glycosyltransferase activity"/>
    <property type="evidence" value="ECO:0007669"/>
    <property type="project" value="UniProtKB-KW"/>
</dbReference>
<organism evidence="8 9">
    <name type="scientific">Microbotryum intermedium</name>
    <dbReference type="NCBI Taxonomy" id="269621"/>
    <lineage>
        <taxon>Eukaryota</taxon>
        <taxon>Fungi</taxon>
        <taxon>Dikarya</taxon>
        <taxon>Basidiomycota</taxon>
        <taxon>Pucciniomycotina</taxon>
        <taxon>Microbotryomycetes</taxon>
        <taxon>Microbotryales</taxon>
        <taxon>Microbotryaceae</taxon>
        <taxon>Microbotryum</taxon>
    </lineage>
</organism>
<evidence type="ECO:0000313" key="8">
    <source>
        <dbReference type="EMBL" id="SCV71531.1"/>
    </source>
</evidence>
<keyword evidence="5" id="KW-0812">Transmembrane</keyword>
<name>A0A238FHC9_9BASI</name>
<dbReference type="GO" id="GO:0005737">
    <property type="term" value="C:cytoplasm"/>
    <property type="evidence" value="ECO:0007669"/>
    <property type="project" value="TreeGrafter"/>
</dbReference>
<evidence type="ECO:0000256" key="6">
    <source>
        <dbReference type="ARBA" id="ARBA00022989"/>
    </source>
</evidence>
<keyword evidence="4" id="KW-0808">Transferase</keyword>
<dbReference type="EMBL" id="FMSP01000007">
    <property type="protein sequence ID" value="SCV71531.1"/>
    <property type="molecule type" value="Genomic_DNA"/>
</dbReference>
<keyword evidence="7" id="KW-0472">Membrane</keyword>
<evidence type="ECO:0000256" key="4">
    <source>
        <dbReference type="ARBA" id="ARBA00022679"/>
    </source>
</evidence>
<comment type="similarity">
    <text evidence="2">Belongs to the glycosyltransferase 92 family.</text>
</comment>
<evidence type="ECO:0000256" key="3">
    <source>
        <dbReference type="ARBA" id="ARBA00022676"/>
    </source>
</evidence>
<proteinExistence type="inferred from homology"/>
<dbReference type="GO" id="GO:0016020">
    <property type="term" value="C:membrane"/>
    <property type="evidence" value="ECO:0007669"/>
    <property type="project" value="UniProtKB-SubCell"/>
</dbReference>
<dbReference type="InterPro" id="IPR008166">
    <property type="entry name" value="Glyco_transf_92"/>
</dbReference>
<dbReference type="STRING" id="269621.A0A238FHC9"/>
<dbReference type="AlphaFoldDB" id="A0A238FHC9"/>
<evidence type="ECO:0000256" key="7">
    <source>
        <dbReference type="ARBA" id="ARBA00023136"/>
    </source>
</evidence>
<dbReference type="Proteomes" id="UP000198372">
    <property type="component" value="Unassembled WGS sequence"/>
</dbReference>
<dbReference type="Pfam" id="PF01697">
    <property type="entry name" value="Glyco_transf_92"/>
    <property type="match status" value="1"/>
</dbReference>
<comment type="subcellular location">
    <subcellularLocation>
        <location evidence="1">Membrane</location>
        <topology evidence="1">Single-pass membrane protein</topology>
    </subcellularLocation>
</comment>
<reference evidence="9" key="1">
    <citation type="submission" date="2016-09" db="EMBL/GenBank/DDBJ databases">
        <authorList>
            <person name="Jeantristanb JTB J.-T."/>
            <person name="Ricardo R."/>
        </authorList>
    </citation>
    <scope>NUCLEOTIDE SEQUENCE [LARGE SCALE GENOMIC DNA]</scope>
</reference>
<keyword evidence="3" id="KW-0328">Glycosyltransferase</keyword>